<evidence type="ECO:0000313" key="3">
    <source>
        <dbReference type="EMBL" id="KAI7751503.1"/>
    </source>
</evidence>
<dbReference type="GO" id="GO:0016567">
    <property type="term" value="P:protein ubiquitination"/>
    <property type="evidence" value="ECO:0007669"/>
    <property type="project" value="TreeGrafter"/>
</dbReference>
<evidence type="ECO:0000256" key="1">
    <source>
        <dbReference type="ARBA" id="ARBA00009142"/>
    </source>
</evidence>
<evidence type="ECO:0000256" key="2">
    <source>
        <dbReference type="SAM" id="Phobius"/>
    </source>
</evidence>
<feature type="non-terminal residue" evidence="3">
    <location>
        <position position="1"/>
    </location>
</feature>
<reference evidence="3" key="1">
    <citation type="submission" date="2022-06" db="EMBL/GenBank/DDBJ databases">
        <title>Uncovering the hologenomic basis of an extraordinary plant invasion.</title>
        <authorList>
            <person name="Bieker V.C."/>
            <person name="Martin M.D."/>
            <person name="Gilbert T."/>
            <person name="Hodgins K."/>
            <person name="Battlay P."/>
            <person name="Petersen B."/>
            <person name="Wilson J."/>
        </authorList>
    </citation>
    <scope>NUCLEOTIDE SEQUENCE</scope>
    <source>
        <strain evidence="3">AA19_3_7</strain>
        <tissue evidence="3">Leaf</tissue>
    </source>
</reference>
<gene>
    <name evidence="3" type="ORF">M8C21_022415</name>
</gene>
<keyword evidence="2" id="KW-0472">Membrane</keyword>
<evidence type="ECO:0008006" key="5">
    <source>
        <dbReference type="Google" id="ProtNLM"/>
    </source>
</evidence>
<sequence length="105" mass="11491">MRTRPFSFFLLIMFSLITLTVYILTARIYNHKPLLCSSSNTQSIEPHDKIWPELELNWRLLLATVIGFLGSAFGTVGGVGGGGIFVPMLTLIVGFDTKSAAALSK</sequence>
<evidence type="ECO:0000313" key="4">
    <source>
        <dbReference type="Proteomes" id="UP001206925"/>
    </source>
</evidence>
<comment type="similarity">
    <text evidence="1">Belongs to the 4-toluene sulfonate uptake permease (TSUP) (TC 2.A.102) family.</text>
</comment>
<proteinExistence type="inferred from homology"/>
<keyword evidence="2" id="KW-1133">Transmembrane helix</keyword>
<keyword evidence="2" id="KW-0812">Transmembrane</keyword>
<accession>A0AAD5D078</accession>
<name>A0AAD5D078_AMBAR</name>
<dbReference type="EMBL" id="JAMZMK010005882">
    <property type="protein sequence ID" value="KAI7751503.1"/>
    <property type="molecule type" value="Genomic_DNA"/>
</dbReference>
<keyword evidence="4" id="KW-1185">Reference proteome</keyword>
<protein>
    <recommendedName>
        <fullName evidence="5">Sulfite exporter TauE/SafE family protein</fullName>
    </recommendedName>
</protein>
<dbReference type="GO" id="GO:0031464">
    <property type="term" value="C:Cul4A-RING E3 ubiquitin ligase complex"/>
    <property type="evidence" value="ECO:0007669"/>
    <property type="project" value="TreeGrafter"/>
</dbReference>
<dbReference type="PANTHER" id="PTHR14255:SF5">
    <property type="entry name" value="SULFITE EXPORTER TAUE_SAFE FAMILY PROTEIN 4"/>
    <property type="match status" value="1"/>
</dbReference>
<dbReference type="AlphaFoldDB" id="A0AAD5D078"/>
<feature type="transmembrane region" description="Helical" evidence="2">
    <location>
        <begin position="60"/>
        <end position="86"/>
    </location>
</feature>
<feature type="transmembrane region" description="Helical" evidence="2">
    <location>
        <begin position="6"/>
        <end position="25"/>
    </location>
</feature>
<dbReference type="PANTHER" id="PTHR14255">
    <property type="entry name" value="CEREBLON"/>
    <property type="match status" value="1"/>
</dbReference>
<dbReference type="Proteomes" id="UP001206925">
    <property type="component" value="Unassembled WGS sequence"/>
</dbReference>
<organism evidence="3 4">
    <name type="scientific">Ambrosia artemisiifolia</name>
    <name type="common">Common ragweed</name>
    <dbReference type="NCBI Taxonomy" id="4212"/>
    <lineage>
        <taxon>Eukaryota</taxon>
        <taxon>Viridiplantae</taxon>
        <taxon>Streptophyta</taxon>
        <taxon>Embryophyta</taxon>
        <taxon>Tracheophyta</taxon>
        <taxon>Spermatophyta</taxon>
        <taxon>Magnoliopsida</taxon>
        <taxon>eudicotyledons</taxon>
        <taxon>Gunneridae</taxon>
        <taxon>Pentapetalae</taxon>
        <taxon>asterids</taxon>
        <taxon>campanulids</taxon>
        <taxon>Asterales</taxon>
        <taxon>Asteraceae</taxon>
        <taxon>Asteroideae</taxon>
        <taxon>Heliantheae alliance</taxon>
        <taxon>Heliantheae</taxon>
        <taxon>Ambrosia</taxon>
    </lineage>
</organism>
<comment type="caution">
    <text evidence="3">The sequence shown here is derived from an EMBL/GenBank/DDBJ whole genome shotgun (WGS) entry which is preliminary data.</text>
</comment>